<dbReference type="AlphaFoldDB" id="A0A516WZQ6"/>
<dbReference type="RefSeq" id="WP_143905822.1">
    <property type="nucleotide sequence ID" value="NZ_CP041765.1"/>
</dbReference>
<evidence type="ECO:0000313" key="3">
    <source>
        <dbReference type="Proteomes" id="UP000317344"/>
    </source>
</evidence>
<dbReference type="EMBL" id="CP041765">
    <property type="protein sequence ID" value="QDQ96288.1"/>
    <property type="molecule type" value="Genomic_DNA"/>
</dbReference>
<proteinExistence type="predicted"/>
<evidence type="ECO:0000256" key="1">
    <source>
        <dbReference type="SAM" id="MobiDB-lite"/>
    </source>
</evidence>
<accession>A0A516WZQ6</accession>
<sequence length="216" mass="22630">MTGNQATSAQPDPDLVRVVRDTVAVVDAPGPDGAAVAVWHIDVGPDNGLARPCGAWLLAVDSAAPDCSGDAAGQVRALVRGRRVLATGAGAQALARLHPEIDGYLDGDATVRGVGEEIELLQRAFEQHLDETGRKFVPPAWPEVPAGLDPDAQGGRPDASHGAGGDDGTATALELGRRLADLADTWQQVERQRLARRFLRKLGGDAHRSLPVVLRG</sequence>
<dbReference type="InterPro" id="IPR046190">
    <property type="entry name" value="DUF6218"/>
</dbReference>
<dbReference type="Proteomes" id="UP000317344">
    <property type="component" value="Chromosome"/>
</dbReference>
<feature type="region of interest" description="Disordered" evidence="1">
    <location>
        <begin position="140"/>
        <end position="170"/>
    </location>
</feature>
<reference evidence="2 3" key="2">
    <citation type="submission" date="2019-07" db="EMBL/GenBank/DDBJ databases">
        <authorList>
            <person name="Huang Y."/>
        </authorList>
    </citation>
    <scope>NUCLEOTIDE SEQUENCE [LARGE SCALE GENOMIC DNA]</scope>
    <source>
        <strain evidence="2 3">HY188</strain>
    </source>
</reference>
<gene>
    <name evidence="2" type="ORF">FO059_01680</name>
</gene>
<dbReference type="Pfam" id="PF19726">
    <property type="entry name" value="DUF6218"/>
    <property type="match status" value="1"/>
</dbReference>
<name>A0A516WZQ6_9ACTN</name>
<dbReference type="OrthoDB" id="4774333at2"/>
<reference evidence="2 3" key="1">
    <citation type="submission" date="2019-07" db="EMBL/GenBank/DDBJ databases">
        <title>Tomitella cavernea sp. nov., an actinomycete isolated from soil.</title>
        <authorList>
            <person name="Cheng J."/>
        </authorList>
    </citation>
    <scope>NUCLEOTIDE SEQUENCE [LARGE SCALE GENOMIC DNA]</scope>
    <source>
        <strain evidence="2 3">HY188</strain>
    </source>
</reference>
<dbReference type="KEGG" id="toy:FO059_01680"/>
<protein>
    <submittedName>
        <fullName evidence="2">Uncharacterized protein</fullName>
    </submittedName>
</protein>
<organism evidence="2 3">
    <name type="scientific">Tomitella fengzijianii</name>
    <dbReference type="NCBI Taxonomy" id="2597660"/>
    <lineage>
        <taxon>Bacteria</taxon>
        <taxon>Bacillati</taxon>
        <taxon>Actinomycetota</taxon>
        <taxon>Actinomycetes</taxon>
        <taxon>Mycobacteriales</taxon>
        <taxon>Tomitella</taxon>
    </lineage>
</organism>
<keyword evidence="3" id="KW-1185">Reference proteome</keyword>
<evidence type="ECO:0000313" key="2">
    <source>
        <dbReference type="EMBL" id="QDQ96288.1"/>
    </source>
</evidence>